<evidence type="ECO:0000313" key="2">
    <source>
        <dbReference type="EMBL" id="KJR86207.1"/>
    </source>
</evidence>
<accession>A0A0F2M993</accession>
<protein>
    <submittedName>
        <fullName evidence="2">Uncharacterized protein</fullName>
    </submittedName>
</protein>
<evidence type="ECO:0000256" key="1">
    <source>
        <dbReference type="SAM" id="MobiDB-lite"/>
    </source>
</evidence>
<dbReference type="GeneID" id="27665032"/>
<dbReference type="Proteomes" id="UP000033710">
    <property type="component" value="Unassembled WGS sequence"/>
</dbReference>
<feature type="region of interest" description="Disordered" evidence="1">
    <location>
        <begin position="1"/>
        <end position="39"/>
    </location>
</feature>
<organism evidence="2 3">
    <name type="scientific">Sporothrix schenckii 1099-18</name>
    <dbReference type="NCBI Taxonomy" id="1397361"/>
    <lineage>
        <taxon>Eukaryota</taxon>
        <taxon>Fungi</taxon>
        <taxon>Dikarya</taxon>
        <taxon>Ascomycota</taxon>
        <taxon>Pezizomycotina</taxon>
        <taxon>Sordariomycetes</taxon>
        <taxon>Sordariomycetidae</taxon>
        <taxon>Ophiostomatales</taxon>
        <taxon>Ophiostomataceae</taxon>
        <taxon>Sporothrix</taxon>
    </lineage>
</organism>
<dbReference type="RefSeq" id="XP_016588883.1">
    <property type="nucleotide sequence ID" value="XM_016729755.1"/>
</dbReference>
<dbReference type="AlphaFoldDB" id="A0A0F2M993"/>
<proteinExistence type="predicted"/>
<reference evidence="2 3" key="1">
    <citation type="journal article" date="2014" name="BMC Genomics">
        <title>Comparative genomics of the major fungal agents of human and animal Sporotrichosis: Sporothrix schenckii and Sporothrix brasiliensis.</title>
        <authorList>
            <person name="Teixeira M.M."/>
            <person name="de Almeida L.G."/>
            <person name="Kubitschek-Barreira P."/>
            <person name="Alves F.L."/>
            <person name="Kioshima E.S."/>
            <person name="Abadio A.K."/>
            <person name="Fernandes L."/>
            <person name="Derengowski L.S."/>
            <person name="Ferreira K.S."/>
            <person name="Souza R.C."/>
            <person name="Ruiz J.C."/>
            <person name="de Andrade N.C."/>
            <person name="Paes H.C."/>
            <person name="Nicola A.M."/>
            <person name="Albuquerque P."/>
            <person name="Gerber A.L."/>
            <person name="Martins V.P."/>
            <person name="Peconick L.D."/>
            <person name="Neto A.V."/>
            <person name="Chaucanez C.B."/>
            <person name="Silva P.A."/>
            <person name="Cunha O.L."/>
            <person name="de Oliveira F.F."/>
            <person name="dos Santos T.C."/>
            <person name="Barros A.L."/>
            <person name="Soares M.A."/>
            <person name="de Oliveira L.M."/>
            <person name="Marini M.M."/>
            <person name="Villalobos-Duno H."/>
            <person name="Cunha M.M."/>
            <person name="de Hoog S."/>
            <person name="da Silveira J.F."/>
            <person name="Henrissat B."/>
            <person name="Nino-Vega G.A."/>
            <person name="Cisalpino P.S."/>
            <person name="Mora-Montes H.M."/>
            <person name="Almeida S.R."/>
            <person name="Stajich J.E."/>
            <person name="Lopes-Bezerra L.M."/>
            <person name="Vasconcelos A.T."/>
            <person name="Felipe M.S."/>
        </authorList>
    </citation>
    <scope>NUCLEOTIDE SEQUENCE [LARGE SCALE GENOMIC DNA]</scope>
    <source>
        <strain evidence="2 3">1099-18</strain>
    </source>
</reference>
<evidence type="ECO:0000313" key="3">
    <source>
        <dbReference type="Proteomes" id="UP000033710"/>
    </source>
</evidence>
<dbReference type="KEGG" id="ssck:SPSK_02896"/>
<name>A0A0F2M993_SPOSC</name>
<comment type="caution">
    <text evidence="2">The sequence shown here is derived from an EMBL/GenBank/DDBJ whole genome shotgun (WGS) entry which is preliminary data.</text>
</comment>
<dbReference type="EMBL" id="AXCR01000006">
    <property type="protein sequence ID" value="KJR86207.1"/>
    <property type="molecule type" value="Genomic_DNA"/>
</dbReference>
<gene>
    <name evidence="2" type="ORF">SPSK_02896</name>
</gene>
<reference evidence="2 3" key="2">
    <citation type="journal article" date="2015" name="Eukaryot. Cell">
        <title>Asexual propagation of a virulent clone complex in a human and feline outbreak of sporotrichosis.</title>
        <authorList>
            <person name="Teixeira Mde M."/>
            <person name="Rodrigues A.M."/>
            <person name="Tsui C.K."/>
            <person name="de Almeida L.G."/>
            <person name="Van Diepeningen A.D."/>
            <person name="van den Ende B.G."/>
            <person name="Fernandes G.F."/>
            <person name="Kano R."/>
            <person name="Hamelin R.C."/>
            <person name="Lopes-Bezerra L.M."/>
            <person name="Vasconcelos A.T."/>
            <person name="de Hoog S."/>
            <person name="de Camargo Z.P."/>
            <person name="Felipe M.S."/>
        </authorList>
    </citation>
    <scope>NUCLEOTIDE SEQUENCE [LARGE SCALE GENOMIC DNA]</scope>
    <source>
        <strain evidence="2 3">1099-18</strain>
    </source>
</reference>
<sequence length="68" mass="7520">METAIAMSVEDAESNRLEESLSNSSTTTDKKRPIVPSKRSQEGTEAVFFRCFFILQIGPPGQANETQL</sequence>
<dbReference type="VEuPathDB" id="FungiDB:SPSK_02896"/>